<comment type="caution">
    <text evidence="2">The sequence shown here is derived from an EMBL/GenBank/DDBJ whole genome shotgun (WGS) entry which is preliminary data.</text>
</comment>
<dbReference type="InterPro" id="IPR011990">
    <property type="entry name" value="TPR-like_helical_dom_sf"/>
</dbReference>
<dbReference type="Proteomes" id="UP000605086">
    <property type="component" value="Unassembled WGS sequence"/>
</dbReference>
<reference evidence="2 3" key="1">
    <citation type="submission" date="2019-10" db="EMBL/GenBank/DDBJ databases">
        <title>Genome sequence of Azospirillum melinis.</title>
        <authorList>
            <person name="Ambrosini A."/>
            <person name="Sant'Anna F.H."/>
            <person name="Cassan F.D."/>
            <person name="Souza E.M."/>
            <person name="Passaglia L.M.P."/>
        </authorList>
    </citation>
    <scope>NUCLEOTIDE SEQUENCE [LARGE SCALE GENOMIC DNA]</scope>
    <source>
        <strain evidence="2 3">TMCY0552</strain>
    </source>
</reference>
<protein>
    <recommendedName>
        <fullName evidence="4">Tetratricopeptide repeat protein</fullName>
    </recommendedName>
</protein>
<evidence type="ECO:0000313" key="2">
    <source>
        <dbReference type="EMBL" id="NUB01394.1"/>
    </source>
</evidence>
<sequence>MVLRPVPSNVDIEAWRQRIRDTTLANYHFHMGYALQRGGETSAAASAYSRALAAQPDHSCAAFMLVQLATAAGDLAWAATVDQAARRHDPAYDAWAVAELVLNALELGECEKAETIISMAAGNALEAPAVRLASAAVASQDGNLPLAARTLTGIAAADLKHMDRLAKTPLMQLTHNLMSAAELDLAGMLLAAFGQIVDHEPMLIFIRAVLARCRGALVEAETDLKSLSVQGWSPTMVRLTYAALLLTTGRGSDAERLVAEVLTAEPNHPSATGIQALIRLGDGDDAAAEALLGGRDFSLRPATDAWLSMATIVLLSRYGRHVEAEALTRSLIATLGPVFDLVMAAFPLSAEAGNVARYAAAVGHPPRRWMNAQ</sequence>
<dbReference type="SUPFAM" id="SSF48452">
    <property type="entry name" value="TPR-like"/>
    <property type="match status" value="1"/>
</dbReference>
<proteinExistence type="predicted"/>
<feature type="repeat" description="TPR" evidence="1">
    <location>
        <begin position="25"/>
        <end position="58"/>
    </location>
</feature>
<keyword evidence="3" id="KW-1185">Reference proteome</keyword>
<evidence type="ECO:0008006" key="4">
    <source>
        <dbReference type="Google" id="ProtNLM"/>
    </source>
</evidence>
<dbReference type="InterPro" id="IPR019734">
    <property type="entry name" value="TPR_rpt"/>
</dbReference>
<organism evidence="2 3">
    <name type="scientific">Azospirillum melinis</name>
    <dbReference type="NCBI Taxonomy" id="328839"/>
    <lineage>
        <taxon>Bacteria</taxon>
        <taxon>Pseudomonadati</taxon>
        <taxon>Pseudomonadota</taxon>
        <taxon>Alphaproteobacteria</taxon>
        <taxon>Rhodospirillales</taxon>
        <taxon>Azospirillaceae</taxon>
        <taxon>Azospirillum</taxon>
    </lineage>
</organism>
<name>A0ABX2KJF3_9PROT</name>
<accession>A0ABX2KJF3</accession>
<keyword evidence="1" id="KW-0802">TPR repeat</keyword>
<dbReference type="RefSeq" id="WP_174472467.1">
    <property type="nucleotide sequence ID" value="NZ_JAGINN010000009.1"/>
</dbReference>
<evidence type="ECO:0000256" key="1">
    <source>
        <dbReference type="PROSITE-ProRule" id="PRU00339"/>
    </source>
</evidence>
<gene>
    <name evidence="2" type="ORF">GBZ48_19220</name>
</gene>
<dbReference type="PROSITE" id="PS50005">
    <property type="entry name" value="TPR"/>
    <property type="match status" value="1"/>
</dbReference>
<evidence type="ECO:0000313" key="3">
    <source>
        <dbReference type="Proteomes" id="UP000605086"/>
    </source>
</evidence>
<dbReference type="EMBL" id="WHOS01000025">
    <property type="protein sequence ID" value="NUB01394.1"/>
    <property type="molecule type" value="Genomic_DNA"/>
</dbReference>
<dbReference type="Gene3D" id="1.25.40.10">
    <property type="entry name" value="Tetratricopeptide repeat domain"/>
    <property type="match status" value="1"/>
</dbReference>